<comment type="caution">
    <text evidence="2">The sequence shown here is derived from an EMBL/GenBank/DDBJ whole genome shotgun (WGS) entry which is preliminary data.</text>
</comment>
<feature type="region of interest" description="Disordered" evidence="1">
    <location>
        <begin position="411"/>
        <end position="435"/>
    </location>
</feature>
<feature type="region of interest" description="Disordered" evidence="1">
    <location>
        <begin position="100"/>
        <end position="121"/>
    </location>
</feature>
<accession>A0A927ITS5</accession>
<reference evidence="2" key="1">
    <citation type="submission" date="2020-09" db="EMBL/GenBank/DDBJ databases">
        <title>Genome seq and assembly of Devosia sp.</title>
        <authorList>
            <person name="Chhetri G."/>
        </authorList>
    </citation>
    <scope>NUCLEOTIDE SEQUENCE</scope>
    <source>
        <strain evidence="2">PTR5</strain>
    </source>
</reference>
<evidence type="ECO:0000256" key="1">
    <source>
        <dbReference type="SAM" id="MobiDB-lite"/>
    </source>
</evidence>
<proteinExistence type="predicted"/>
<organism evidence="2 3">
    <name type="scientific">Devosia oryzisoli</name>
    <dbReference type="NCBI Taxonomy" id="2774138"/>
    <lineage>
        <taxon>Bacteria</taxon>
        <taxon>Pseudomonadati</taxon>
        <taxon>Pseudomonadota</taxon>
        <taxon>Alphaproteobacteria</taxon>
        <taxon>Hyphomicrobiales</taxon>
        <taxon>Devosiaceae</taxon>
        <taxon>Devosia</taxon>
    </lineage>
</organism>
<name>A0A927ITS5_9HYPH</name>
<protein>
    <submittedName>
        <fullName evidence="2">Uncharacterized protein</fullName>
    </submittedName>
</protein>
<evidence type="ECO:0000313" key="3">
    <source>
        <dbReference type="Proteomes" id="UP000654108"/>
    </source>
</evidence>
<dbReference type="AlphaFoldDB" id="A0A927ITS5"/>
<dbReference type="EMBL" id="JACYFU010000002">
    <property type="protein sequence ID" value="MBD8066001.1"/>
    <property type="molecule type" value="Genomic_DNA"/>
</dbReference>
<keyword evidence="3" id="KW-1185">Reference proteome</keyword>
<dbReference type="RefSeq" id="WP_191775262.1">
    <property type="nucleotide sequence ID" value="NZ_JACYFU010000002.1"/>
</dbReference>
<sequence length="435" mass="45407">MTYRLSSGASAPSKPHSFSSISAIALEAGLVRHPLVSPTDQVLILRTIDETGSAPVGDVMAALEPHDDPVGAIVTLLEAGLITVHLSRGVFDEHARLSRTIPLPPDQDPDPAAPAGAVPPKGPISDGVAVPIAHDEPVRLDVVGAASTPPAGLKSVPGSPLFPAIHVGAGEARRAFASCEDLARPGVYLLMSDTRAYVGMGSVVGRRVASGTQPIEDVDTIITITDIHDGMDDADAAVLERILHMRVGAAREVRVINGTPAGAPVTPERYRELNVMAALACDALARDGHLFVNLSPRLALAGPRAEKGQLTPPRPFNTVPEGEVMELAFGRKFMALAARRADDDWLLLAGSDIRRETVVSANASASYLRAAWLHSGILELSESGESYVLTRDLAFRSAGAAMHFVVGSKGQGRGGWRPIDPDGESGAAGPVLAAA</sequence>
<dbReference type="Proteomes" id="UP000654108">
    <property type="component" value="Unassembled WGS sequence"/>
</dbReference>
<evidence type="ECO:0000313" key="2">
    <source>
        <dbReference type="EMBL" id="MBD8066001.1"/>
    </source>
</evidence>
<gene>
    <name evidence="2" type="ORF">IC608_10995</name>
</gene>